<dbReference type="GO" id="GO:0003677">
    <property type="term" value="F:DNA binding"/>
    <property type="evidence" value="ECO:0007669"/>
    <property type="project" value="UniProtKB-KW"/>
</dbReference>
<keyword evidence="14" id="KW-1185">Reference proteome</keyword>
<dbReference type="GO" id="GO:0000281">
    <property type="term" value="P:mitotic cytokinesis"/>
    <property type="evidence" value="ECO:0007669"/>
    <property type="project" value="InterPro"/>
</dbReference>
<feature type="region of interest" description="Disordered" evidence="12">
    <location>
        <begin position="44"/>
        <end position="185"/>
    </location>
</feature>
<feature type="region of interest" description="Disordered" evidence="12">
    <location>
        <begin position="383"/>
        <end position="451"/>
    </location>
</feature>
<dbReference type="InterPro" id="IPR026756">
    <property type="entry name" value="NuSAP"/>
</dbReference>
<feature type="compositionally biased region" description="Basic and acidic residues" evidence="12">
    <location>
        <begin position="393"/>
        <end position="404"/>
    </location>
</feature>
<protein>
    <recommendedName>
        <fullName evidence="15">Nucleolar and spindle-associated protein 1</fullName>
    </recommendedName>
</protein>
<reference evidence="13" key="1">
    <citation type="thesis" date="2020" institute="ProQuest LLC" country="789 East Eisenhower Parkway, Ann Arbor, MI, USA">
        <title>Comparative Genomics and Chromosome Evolution.</title>
        <authorList>
            <person name="Mudd A.B."/>
        </authorList>
    </citation>
    <scope>NUCLEOTIDE SEQUENCE</scope>
    <source>
        <strain evidence="13">237g6f4</strain>
        <tissue evidence="13">Blood</tissue>
    </source>
</reference>
<comment type="caution">
    <text evidence="13">The sequence shown here is derived from an EMBL/GenBank/DDBJ whole genome shotgun (WGS) entry which is preliminary data.</text>
</comment>
<feature type="compositionally biased region" description="Polar residues" evidence="12">
    <location>
        <begin position="282"/>
        <end position="291"/>
    </location>
</feature>
<evidence type="ECO:0000256" key="3">
    <source>
        <dbReference type="ARBA" id="ARBA00009702"/>
    </source>
</evidence>
<comment type="similarity">
    <text evidence="3">Belongs to the NUSAP family.</text>
</comment>
<dbReference type="PANTHER" id="PTHR15874">
    <property type="entry name" value="NUCLEOLAR AND SPINDLE-ASSOCIATED PROTEIN 1"/>
    <property type="match status" value="1"/>
</dbReference>
<evidence type="ECO:0000256" key="2">
    <source>
        <dbReference type="ARBA" id="ARBA00004186"/>
    </source>
</evidence>
<keyword evidence="7" id="KW-0498">Mitosis</keyword>
<dbReference type="GO" id="GO:0072686">
    <property type="term" value="C:mitotic spindle"/>
    <property type="evidence" value="ECO:0007669"/>
    <property type="project" value="TreeGrafter"/>
</dbReference>
<evidence type="ECO:0000256" key="7">
    <source>
        <dbReference type="ARBA" id="ARBA00022776"/>
    </source>
</evidence>
<keyword evidence="6" id="KW-0493">Microtubule</keyword>
<dbReference type="GO" id="GO:0005874">
    <property type="term" value="C:microtubule"/>
    <property type="evidence" value="ECO:0007669"/>
    <property type="project" value="UniProtKB-KW"/>
</dbReference>
<keyword evidence="5" id="KW-0132">Cell division</keyword>
<feature type="compositionally biased region" description="Basic residues" evidence="12">
    <location>
        <begin position="147"/>
        <end position="164"/>
    </location>
</feature>
<evidence type="ECO:0000256" key="5">
    <source>
        <dbReference type="ARBA" id="ARBA00022618"/>
    </source>
</evidence>
<sequence length="451" mass="50146">MEAPSLEELDTYKYPELRRLAKAAGLKANLKADRLLKALKKHFHPSVITESSSDSDGNSTLTDDSQVKLDEEEQISVCHVTHRRGRGRKENQAGSSLEKENQIKPVQGEDSGNDVEETSVPVSTIELQTQQSAEDKTRETTADAAKKPARRRSKGKRSSARKSSGKISRIAAISKAGSKPSTPNFKKLHEAQFKKMESIDKYLERKQKRVDPISTSSQEVKMLTQNCNQKKTPGSNTKKSLQNRFSLLSPGPQTGHLFSAKTPANPRSARKRSILVDKSGAKPSTLSSSKMNVRFSGATRDNEHKYSLVKTPARKSTTHVPNTKQSDPRKSLPLSTIKASQSFHEMNVSSATTPFKFTAESMVTPKSNKKAFDLQASLARPLGYQPHKGKLKPWGDAKENKVAEQSKASMLKTTYKQPTLSTREDRRKQQEKERKNKRDKTLGSRRGVPVP</sequence>
<evidence type="ECO:0000256" key="4">
    <source>
        <dbReference type="ARBA" id="ARBA00022490"/>
    </source>
</evidence>
<feature type="compositionally biased region" description="Polar residues" evidence="12">
    <location>
        <begin position="406"/>
        <end position="421"/>
    </location>
</feature>
<evidence type="ECO:0000256" key="6">
    <source>
        <dbReference type="ARBA" id="ARBA00022701"/>
    </source>
</evidence>
<dbReference type="GO" id="GO:0007076">
    <property type="term" value="P:mitotic chromosome condensation"/>
    <property type="evidence" value="ECO:0007669"/>
    <property type="project" value="TreeGrafter"/>
</dbReference>
<accession>A0AAV7AQX4</accession>
<keyword evidence="8" id="KW-0238">DNA-binding</keyword>
<dbReference type="GO" id="GO:0040001">
    <property type="term" value="P:establishment of mitotic spindle localization"/>
    <property type="evidence" value="ECO:0007669"/>
    <property type="project" value="InterPro"/>
</dbReference>
<evidence type="ECO:0000256" key="10">
    <source>
        <dbReference type="ARBA" id="ARBA00023242"/>
    </source>
</evidence>
<dbReference type="EMBL" id="WNYA01000007">
    <property type="protein sequence ID" value="KAG8560458.1"/>
    <property type="molecule type" value="Genomic_DNA"/>
</dbReference>
<evidence type="ECO:0000313" key="14">
    <source>
        <dbReference type="Proteomes" id="UP000824782"/>
    </source>
</evidence>
<dbReference type="AlphaFoldDB" id="A0AAV7AQX4"/>
<feature type="compositionally biased region" description="Basic and acidic residues" evidence="12">
    <location>
        <begin position="133"/>
        <end position="146"/>
    </location>
</feature>
<dbReference type="GO" id="GO:0008017">
    <property type="term" value="F:microtubule binding"/>
    <property type="evidence" value="ECO:0007669"/>
    <property type="project" value="TreeGrafter"/>
</dbReference>
<proteinExistence type="inferred from homology"/>
<comment type="subcellular location">
    <subcellularLocation>
        <location evidence="2">Cytoplasm</location>
        <location evidence="2">Cytoskeleton</location>
        <location evidence="2">Spindle</location>
    </subcellularLocation>
    <subcellularLocation>
        <location evidence="1">Nucleus</location>
    </subcellularLocation>
</comment>
<evidence type="ECO:0000256" key="9">
    <source>
        <dbReference type="ARBA" id="ARBA00023212"/>
    </source>
</evidence>
<evidence type="ECO:0008006" key="15">
    <source>
        <dbReference type="Google" id="ProtNLM"/>
    </source>
</evidence>
<evidence type="ECO:0000256" key="8">
    <source>
        <dbReference type="ARBA" id="ARBA00023125"/>
    </source>
</evidence>
<dbReference type="GO" id="GO:0005730">
    <property type="term" value="C:nucleolus"/>
    <property type="evidence" value="ECO:0007669"/>
    <property type="project" value="TreeGrafter"/>
</dbReference>
<keyword evidence="10" id="KW-0539">Nucleus</keyword>
<dbReference type="Pfam" id="PF16006">
    <property type="entry name" value="NUSAP"/>
    <property type="match status" value="1"/>
</dbReference>
<evidence type="ECO:0000256" key="12">
    <source>
        <dbReference type="SAM" id="MobiDB-lite"/>
    </source>
</evidence>
<dbReference type="Proteomes" id="UP000824782">
    <property type="component" value="Unassembled WGS sequence"/>
</dbReference>
<evidence type="ECO:0000313" key="13">
    <source>
        <dbReference type="EMBL" id="KAG8560458.1"/>
    </source>
</evidence>
<evidence type="ECO:0000256" key="1">
    <source>
        <dbReference type="ARBA" id="ARBA00004123"/>
    </source>
</evidence>
<keyword evidence="9" id="KW-0206">Cytoskeleton</keyword>
<organism evidence="13 14">
    <name type="scientific">Engystomops pustulosus</name>
    <name type="common">Tungara frog</name>
    <name type="synonym">Physalaemus pustulosus</name>
    <dbReference type="NCBI Taxonomy" id="76066"/>
    <lineage>
        <taxon>Eukaryota</taxon>
        <taxon>Metazoa</taxon>
        <taxon>Chordata</taxon>
        <taxon>Craniata</taxon>
        <taxon>Vertebrata</taxon>
        <taxon>Euteleostomi</taxon>
        <taxon>Amphibia</taxon>
        <taxon>Batrachia</taxon>
        <taxon>Anura</taxon>
        <taxon>Neobatrachia</taxon>
        <taxon>Hyloidea</taxon>
        <taxon>Leptodactylidae</taxon>
        <taxon>Leiuperinae</taxon>
        <taxon>Engystomops</taxon>
    </lineage>
</organism>
<keyword evidence="11" id="KW-0131">Cell cycle</keyword>
<feature type="compositionally biased region" description="Basic and acidic residues" evidence="12">
    <location>
        <begin position="422"/>
        <end position="442"/>
    </location>
</feature>
<feature type="region of interest" description="Disordered" evidence="12">
    <location>
        <begin position="225"/>
        <end position="332"/>
    </location>
</feature>
<keyword evidence="4" id="KW-0963">Cytoplasm</keyword>
<feature type="compositionally biased region" description="Polar residues" evidence="12">
    <location>
        <begin position="120"/>
        <end position="132"/>
    </location>
</feature>
<feature type="compositionally biased region" description="Polar residues" evidence="12">
    <location>
        <begin position="225"/>
        <end position="246"/>
    </location>
</feature>
<name>A0AAV7AQX4_ENGPU</name>
<dbReference type="PANTHER" id="PTHR15874:SF1">
    <property type="entry name" value="NUCLEOLAR AND SPINDLE-ASSOCIATED PROTEIN 1"/>
    <property type="match status" value="1"/>
</dbReference>
<gene>
    <name evidence="13" type="ORF">GDO81_014989</name>
</gene>
<feature type="compositionally biased region" description="Polar residues" evidence="12">
    <location>
        <begin position="48"/>
        <end position="64"/>
    </location>
</feature>
<evidence type="ECO:0000256" key="11">
    <source>
        <dbReference type="ARBA" id="ARBA00023306"/>
    </source>
</evidence>